<dbReference type="InterPro" id="IPR036803">
    <property type="entry name" value="Porphobilinogen_deaminase_C_sf"/>
</dbReference>
<sequence>MAYLCSIMHIRIGTRSSRLAVWQAEHIQALLEKGGLTSELVLIETKGDLVLDRSLSKIGSKGVFTQELEDQLRTGAIDIAVHSAKDLPSNLPADLHIIAFTEREPANDVLVSRNKSLSLQGGESFRIGTSSTRRVAMLKHYCPHLATVDMRGNLQTRIRKLDEGHCDALLLAYAGVHRMGYDDLIVERLPLDEFTPAVAQGSIAIEVAKDALKSEVAEAITRLVNHAPTEACLRAERAFLARLEGGCSIPSFALAQWTDSETIGLTGGLVSLDGSQLLRETFSGSAEESPLVGHSLAEAILARGGDTLLLEIRAQL</sequence>
<dbReference type="NCBIfam" id="TIGR00212">
    <property type="entry name" value="hemC"/>
    <property type="match status" value="1"/>
</dbReference>
<dbReference type="SUPFAM" id="SSF54782">
    <property type="entry name" value="Porphobilinogen deaminase (hydroxymethylbilane synthase), C-terminal domain"/>
    <property type="match status" value="1"/>
</dbReference>
<evidence type="ECO:0000256" key="1">
    <source>
        <dbReference type="ARBA" id="ARBA00002869"/>
    </source>
</evidence>
<evidence type="ECO:0000256" key="3">
    <source>
        <dbReference type="ARBA" id="ARBA00005638"/>
    </source>
</evidence>
<evidence type="ECO:0000256" key="6">
    <source>
        <dbReference type="ARBA" id="ARBA00023244"/>
    </source>
</evidence>
<dbReference type="Pfam" id="PF03900">
    <property type="entry name" value="Porphobil_deamC"/>
    <property type="match status" value="1"/>
</dbReference>
<dbReference type="SUPFAM" id="SSF53850">
    <property type="entry name" value="Periplasmic binding protein-like II"/>
    <property type="match status" value="1"/>
</dbReference>
<dbReference type="GO" id="GO:0004418">
    <property type="term" value="F:hydroxymethylbilane synthase activity"/>
    <property type="evidence" value="ECO:0007669"/>
    <property type="project" value="UniProtKB-UniRule"/>
</dbReference>
<evidence type="ECO:0000259" key="9">
    <source>
        <dbReference type="Pfam" id="PF01379"/>
    </source>
</evidence>
<dbReference type="GO" id="GO:0006782">
    <property type="term" value="P:protoporphyrinogen IX biosynthetic process"/>
    <property type="evidence" value="ECO:0007669"/>
    <property type="project" value="UniProtKB-UniRule"/>
</dbReference>
<comment type="pathway">
    <text evidence="2">Porphyrin-containing compound metabolism; protoporphyrin-IX biosynthesis; coproporphyrinogen-III from 5-aminolevulinate: step 2/4.</text>
</comment>
<organism evidence="11 12">
    <name type="scientific">Spirosoma fluviale</name>
    <dbReference type="NCBI Taxonomy" id="1597977"/>
    <lineage>
        <taxon>Bacteria</taxon>
        <taxon>Pseudomonadati</taxon>
        <taxon>Bacteroidota</taxon>
        <taxon>Cytophagia</taxon>
        <taxon>Cytophagales</taxon>
        <taxon>Cytophagaceae</taxon>
        <taxon>Spirosoma</taxon>
    </lineage>
</organism>
<comment type="cofactor">
    <cofactor evidence="8">
        <name>dipyrromethane</name>
        <dbReference type="ChEBI" id="CHEBI:60342"/>
    </cofactor>
    <text evidence="8">Binds 1 dipyrromethane group covalently.</text>
</comment>
<dbReference type="HAMAP" id="MF_00260">
    <property type="entry name" value="Porphobil_deam"/>
    <property type="match status" value="1"/>
</dbReference>
<dbReference type="Pfam" id="PF01379">
    <property type="entry name" value="Porphobil_deam"/>
    <property type="match status" value="1"/>
</dbReference>
<keyword evidence="5 8" id="KW-0808">Transferase</keyword>
<evidence type="ECO:0000256" key="2">
    <source>
        <dbReference type="ARBA" id="ARBA00004735"/>
    </source>
</evidence>
<dbReference type="Proteomes" id="UP000219452">
    <property type="component" value="Unassembled WGS sequence"/>
</dbReference>
<evidence type="ECO:0000256" key="4">
    <source>
        <dbReference type="ARBA" id="ARBA00011245"/>
    </source>
</evidence>
<evidence type="ECO:0000313" key="11">
    <source>
        <dbReference type="EMBL" id="SOD88508.1"/>
    </source>
</evidence>
<dbReference type="EMBL" id="OCNH01000002">
    <property type="protein sequence ID" value="SOD88508.1"/>
    <property type="molecule type" value="Genomic_DNA"/>
</dbReference>
<feature type="domain" description="Porphobilinogen deaminase C-terminal" evidence="10">
    <location>
        <begin position="232"/>
        <end position="301"/>
    </location>
</feature>
<evidence type="ECO:0000259" key="10">
    <source>
        <dbReference type="Pfam" id="PF03900"/>
    </source>
</evidence>
<protein>
    <recommendedName>
        <fullName evidence="8">Porphobilinogen deaminase</fullName>
        <shortName evidence="8">PBG</shortName>
        <ecNumber evidence="8">2.5.1.61</ecNumber>
    </recommendedName>
    <alternativeName>
        <fullName evidence="8">Hydroxymethylbilane synthase</fullName>
        <shortName evidence="8">HMBS</shortName>
    </alternativeName>
    <alternativeName>
        <fullName evidence="8">Pre-uroporphyrinogen synthase</fullName>
    </alternativeName>
</protein>
<dbReference type="InterPro" id="IPR022418">
    <property type="entry name" value="Porphobilinogen_deaminase_C"/>
</dbReference>
<comment type="catalytic activity">
    <reaction evidence="7 8">
        <text>4 porphobilinogen + H2O = hydroxymethylbilane + 4 NH4(+)</text>
        <dbReference type="Rhea" id="RHEA:13185"/>
        <dbReference type="ChEBI" id="CHEBI:15377"/>
        <dbReference type="ChEBI" id="CHEBI:28938"/>
        <dbReference type="ChEBI" id="CHEBI:57845"/>
        <dbReference type="ChEBI" id="CHEBI:58126"/>
        <dbReference type="EC" id="2.5.1.61"/>
    </reaction>
</comment>
<dbReference type="Gene3D" id="3.40.190.10">
    <property type="entry name" value="Periplasmic binding protein-like II"/>
    <property type="match status" value="2"/>
</dbReference>
<reference evidence="12" key="1">
    <citation type="submission" date="2017-09" db="EMBL/GenBank/DDBJ databases">
        <authorList>
            <person name="Varghese N."/>
            <person name="Submissions S."/>
        </authorList>
    </citation>
    <scope>NUCLEOTIDE SEQUENCE [LARGE SCALE GENOMIC DNA]</scope>
    <source>
        <strain evidence="12">DSM 29961</strain>
    </source>
</reference>
<evidence type="ECO:0000256" key="5">
    <source>
        <dbReference type="ARBA" id="ARBA00022679"/>
    </source>
</evidence>
<dbReference type="InterPro" id="IPR022417">
    <property type="entry name" value="Porphobilin_deaminase_N"/>
</dbReference>
<evidence type="ECO:0000256" key="8">
    <source>
        <dbReference type="HAMAP-Rule" id="MF_00260"/>
    </source>
</evidence>
<evidence type="ECO:0000313" key="12">
    <source>
        <dbReference type="Proteomes" id="UP000219452"/>
    </source>
</evidence>
<keyword evidence="12" id="KW-1185">Reference proteome</keyword>
<proteinExistence type="inferred from homology"/>
<keyword evidence="6 8" id="KW-0627">Porphyrin biosynthesis</keyword>
<dbReference type="PANTHER" id="PTHR11557">
    <property type="entry name" value="PORPHOBILINOGEN DEAMINASE"/>
    <property type="match status" value="1"/>
</dbReference>
<gene>
    <name evidence="8" type="primary">hemC</name>
    <name evidence="11" type="ORF">SAMN06269250_2702</name>
</gene>
<feature type="modified residue" description="S-(dipyrrolylmethanemethyl)cysteine" evidence="8">
    <location>
        <position position="247"/>
    </location>
</feature>
<dbReference type="InterPro" id="IPR000860">
    <property type="entry name" value="HemC"/>
</dbReference>
<dbReference type="EC" id="2.5.1.61" evidence="8"/>
<dbReference type="PANTHER" id="PTHR11557:SF0">
    <property type="entry name" value="PORPHOBILINOGEN DEAMINASE"/>
    <property type="match status" value="1"/>
</dbReference>
<comment type="similarity">
    <text evidence="3 8">Belongs to the HMBS family.</text>
</comment>
<dbReference type="AlphaFoldDB" id="A0A286FZ79"/>
<dbReference type="PIRSF" id="PIRSF001438">
    <property type="entry name" value="4pyrrol_synth_OHMeBilane_synth"/>
    <property type="match status" value="1"/>
</dbReference>
<feature type="domain" description="Porphobilinogen deaminase N-terminal" evidence="9">
    <location>
        <begin position="10"/>
        <end position="211"/>
    </location>
</feature>
<dbReference type="FunFam" id="3.40.190.10:FF:000005">
    <property type="entry name" value="Porphobilinogen deaminase"/>
    <property type="match status" value="1"/>
</dbReference>
<accession>A0A286FZ79</accession>
<dbReference type="Gene3D" id="3.30.160.40">
    <property type="entry name" value="Porphobilinogen deaminase, C-terminal domain"/>
    <property type="match status" value="1"/>
</dbReference>
<comment type="miscellaneous">
    <text evidence="8">The porphobilinogen subunits are added to the dipyrromethane group.</text>
</comment>
<comment type="subunit">
    <text evidence="4 8">Monomer.</text>
</comment>
<dbReference type="PRINTS" id="PR00151">
    <property type="entry name" value="PORPHBDMNASE"/>
</dbReference>
<dbReference type="GO" id="GO:0005737">
    <property type="term" value="C:cytoplasm"/>
    <property type="evidence" value="ECO:0007669"/>
    <property type="project" value="UniProtKB-UniRule"/>
</dbReference>
<name>A0A286FZ79_9BACT</name>
<evidence type="ECO:0000256" key="7">
    <source>
        <dbReference type="ARBA" id="ARBA00048169"/>
    </source>
</evidence>
<comment type="function">
    <text evidence="1 8">Tetrapolymerization of the monopyrrole PBG into the hydroxymethylbilane pre-uroporphyrinogen in several discrete steps.</text>
</comment>